<accession>A0A2Z2KFK3</accession>
<evidence type="ECO:0000313" key="2">
    <source>
        <dbReference type="Proteomes" id="UP000249890"/>
    </source>
</evidence>
<proteinExistence type="predicted"/>
<dbReference type="EMBL" id="CP021780">
    <property type="protein sequence ID" value="ASA22775.1"/>
    <property type="molecule type" value="Genomic_DNA"/>
</dbReference>
<dbReference type="SUPFAM" id="SSF50118">
    <property type="entry name" value="Cell growth inhibitor/plasmid maintenance toxic component"/>
    <property type="match status" value="1"/>
</dbReference>
<sequence length="127" mass="14598">MKFVVSKDPEISEMWTARIYFKGTSGTSKPRPVLVINFSEDTGLYTIQEITSIGPKTPPIHYDGFKQVIEQWKNSGLDEKSYVKCAPENTHNVERIRLKSYIGVSDEDDFEAIIQKILESRKKQSLR</sequence>
<dbReference type="Gene3D" id="2.30.30.110">
    <property type="match status" value="1"/>
</dbReference>
<organism evidence="1 2">
    <name type="scientific">Paenibacillus donghaensis</name>
    <dbReference type="NCBI Taxonomy" id="414771"/>
    <lineage>
        <taxon>Bacteria</taxon>
        <taxon>Bacillati</taxon>
        <taxon>Bacillota</taxon>
        <taxon>Bacilli</taxon>
        <taxon>Bacillales</taxon>
        <taxon>Paenibacillaceae</taxon>
        <taxon>Paenibacillus</taxon>
    </lineage>
</organism>
<dbReference type="Proteomes" id="UP000249890">
    <property type="component" value="Chromosome"/>
</dbReference>
<dbReference type="KEGG" id="pdh:B9T62_19400"/>
<gene>
    <name evidence="1" type="ORF">B9T62_19400</name>
</gene>
<keyword evidence="2" id="KW-1185">Reference proteome</keyword>
<dbReference type="InterPro" id="IPR011067">
    <property type="entry name" value="Plasmid_toxin/cell-grow_inhib"/>
</dbReference>
<protein>
    <submittedName>
        <fullName evidence="1">Uncharacterized protein</fullName>
    </submittedName>
</protein>
<dbReference type="AlphaFoldDB" id="A0A2Z2KFK3"/>
<reference evidence="1 2" key="1">
    <citation type="submission" date="2017-06" db="EMBL/GenBank/DDBJ databases">
        <title>Complete genome sequence of Paenibacillus donghaensis KCTC 13049T isolated from East Sea sediment, South Korea.</title>
        <authorList>
            <person name="Jung B.K."/>
            <person name="Hong S.-J."/>
            <person name="Shin J.-H."/>
        </authorList>
    </citation>
    <scope>NUCLEOTIDE SEQUENCE [LARGE SCALE GENOMIC DNA]</scope>
    <source>
        <strain evidence="1 2">KCTC 13049</strain>
    </source>
</reference>
<evidence type="ECO:0000313" key="1">
    <source>
        <dbReference type="EMBL" id="ASA22775.1"/>
    </source>
</evidence>
<name>A0A2Z2KFK3_9BACL</name>